<dbReference type="SUPFAM" id="SSF48452">
    <property type="entry name" value="TPR-like"/>
    <property type="match status" value="1"/>
</dbReference>
<organism evidence="1">
    <name type="scientific">marine sediment metagenome</name>
    <dbReference type="NCBI Taxonomy" id="412755"/>
    <lineage>
        <taxon>unclassified sequences</taxon>
        <taxon>metagenomes</taxon>
        <taxon>ecological metagenomes</taxon>
    </lineage>
</organism>
<dbReference type="Gene3D" id="1.25.40.10">
    <property type="entry name" value="Tetratricopeptide repeat domain"/>
    <property type="match status" value="2"/>
</dbReference>
<evidence type="ECO:0000313" key="1">
    <source>
        <dbReference type="EMBL" id="KKN23857.1"/>
    </source>
</evidence>
<dbReference type="AlphaFoldDB" id="A0A0F9PHA0"/>
<reference evidence="1" key="1">
    <citation type="journal article" date="2015" name="Nature">
        <title>Complex archaea that bridge the gap between prokaryotes and eukaryotes.</title>
        <authorList>
            <person name="Spang A."/>
            <person name="Saw J.H."/>
            <person name="Jorgensen S.L."/>
            <person name="Zaremba-Niedzwiedzka K."/>
            <person name="Martijn J."/>
            <person name="Lind A.E."/>
            <person name="van Eijk R."/>
            <person name="Schleper C."/>
            <person name="Guy L."/>
            <person name="Ettema T.J."/>
        </authorList>
    </citation>
    <scope>NUCLEOTIDE SEQUENCE</scope>
</reference>
<proteinExistence type="predicted"/>
<name>A0A0F9PHA0_9ZZZZ</name>
<gene>
    <name evidence="1" type="ORF">LCGC14_0900620</name>
</gene>
<protein>
    <submittedName>
        <fullName evidence="1">Uncharacterized protein</fullName>
    </submittedName>
</protein>
<dbReference type="PROSITE" id="PS50005">
    <property type="entry name" value="TPR"/>
    <property type="match status" value="1"/>
</dbReference>
<accession>A0A0F9PHA0</accession>
<dbReference type="InterPro" id="IPR019734">
    <property type="entry name" value="TPR_rpt"/>
</dbReference>
<dbReference type="InterPro" id="IPR011990">
    <property type="entry name" value="TPR-like_helical_dom_sf"/>
</dbReference>
<dbReference type="SMART" id="SM00028">
    <property type="entry name" value="TPR"/>
    <property type="match status" value="2"/>
</dbReference>
<dbReference type="EMBL" id="LAZR01002932">
    <property type="protein sequence ID" value="KKN23857.1"/>
    <property type="molecule type" value="Genomic_DNA"/>
</dbReference>
<sequence>MELERVDHLLESVIEDEAIGNFEKALTTLIRINERKPTLCQGWYYRGKAHCAMGEFKNALMCFGKSQQLGFKPFQIMMYGLAAKNNNGNFKPPNLSKNHLSQVEVKPSGYFLDEKSWTANGAALQMLMQYEKAYKCYQQALKKDKSYSLALKNIEIIEQLANQDRSKD</sequence>
<comment type="caution">
    <text evidence="1">The sequence shown here is derived from an EMBL/GenBank/DDBJ whole genome shotgun (WGS) entry which is preliminary data.</text>
</comment>